<dbReference type="GO" id="GO:0050832">
    <property type="term" value="P:defense response to fungus"/>
    <property type="evidence" value="ECO:0007669"/>
    <property type="project" value="InterPro"/>
</dbReference>
<organism evidence="2 3">
    <name type="scientific">Apatococcus lobatus</name>
    <dbReference type="NCBI Taxonomy" id="904363"/>
    <lineage>
        <taxon>Eukaryota</taxon>
        <taxon>Viridiplantae</taxon>
        <taxon>Chlorophyta</taxon>
        <taxon>core chlorophytes</taxon>
        <taxon>Trebouxiophyceae</taxon>
        <taxon>Chlorellales</taxon>
        <taxon>Chlorellaceae</taxon>
        <taxon>Apatococcus</taxon>
    </lineage>
</organism>
<evidence type="ECO:0000313" key="2">
    <source>
        <dbReference type="EMBL" id="KAK9824771.1"/>
    </source>
</evidence>
<dbReference type="GO" id="GO:0005634">
    <property type="term" value="C:nucleus"/>
    <property type="evidence" value="ECO:0007669"/>
    <property type="project" value="TreeGrafter"/>
</dbReference>
<gene>
    <name evidence="2" type="ORF">WJX74_007334</name>
</gene>
<name>A0AAW1QTC3_9CHLO</name>
<dbReference type="PANTHER" id="PTHR33432:SF33">
    <property type="entry name" value="OS03G0796400 PROTEIN"/>
    <property type="match status" value="1"/>
</dbReference>
<dbReference type="InterPro" id="IPR033485">
    <property type="entry name" value="EMSY-LIKE_plant"/>
</dbReference>
<feature type="region of interest" description="Disordered" evidence="1">
    <location>
        <begin position="200"/>
        <end position="278"/>
    </location>
</feature>
<dbReference type="Proteomes" id="UP001438707">
    <property type="component" value="Unassembled WGS sequence"/>
</dbReference>
<sequence length="278" mass="29717">MGDQRELELQEAAYKEVYRYFKNFPLDWEKYEFLTALGKQLNVTKDWARDMCKEVDAELTGGGGRAEAGGALPAARPRNSMDSATTLPADGEAGVGNSKRQRLSGPGGARRRSKTDVTGADASFYIPSASSPEGFINQRVSRFWPQDHHWYEGTVVAYHPQAGTHKIVYPGTSGEQDSNEDFDLLSNLGNERVIRFLDLPQEPLPAGPGCPSKSGSKRGAAGGGGGRRGHGGGRSSRIRGSGSSHAGGRGPYASGEATGQPRHSPFTMISEDEDSGGE</sequence>
<feature type="region of interest" description="Disordered" evidence="1">
    <location>
        <begin position="59"/>
        <end position="116"/>
    </location>
</feature>
<accession>A0AAW1QTC3</accession>
<feature type="compositionally biased region" description="Low complexity" evidence="1">
    <location>
        <begin position="68"/>
        <end position="77"/>
    </location>
</feature>
<evidence type="ECO:0000313" key="3">
    <source>
        <dbReference type="Proteomes" id="UP001438707"/>
    </source>
</evidence>
<keyword evidence="3" id="KW-1185">Reference proteome</keyword>
<proteinExistence type="predicted"/>
<dbReference type="Gene3D" id="2.30.30.140">
    <property type="match status" value="1"/>
</dbReference>
<dbReference type="CDD" id="cd20404">
    <property type="entry name" value="Tudor_Agenet_AtEML-like"/>
    <property type="match status" value="1"/>
</dbReference>
<protein>
    <submittedName>
        <fullName evidence="2">Uncharacterized protein</fullName>
    </submittedName>
</protein>
<reference evidence="2 3" key="1">
    <citation type="journal article" date="2024" name="Nat. Commun.">
        <title>Phylogenomics reveals the evolutionary origins of lichenization in chlorophyte algae.</title>
        <authorList>
            <person name="Puginier C."/>
            <person name="Libourel C."/>
            <person name="Otte J."/>
            <person name="Skaloud P."/>
            <person name="Haon M."/>
            <person name="Grisel S."/>
            <person name="Petersen M."/>
            <person name="Berrin J.G."/>
            <person name="Delaux P.M."/>
            <person name="Dal Grande F."/>
            <person name="Keller J."/>
        </authorList>
    </citation>
    <scope>NUCLEOTIDE SEQUENCE [LARGE SCALE GENOMIC DNA]</scope>
    <source>
        <strain evidence="2 3">SAG 2145</strain>
    </source>
</reference>
<comment type="caution">
    <text evidence="2">The sequence shown here is derived from an EMBL/GenBank/DDBJ whole genome shotgun (WGS) entry which is preliminary data.</text>
</comment>
<dbReference type="EMBL" id="JALJOS010000028">
    <property type="protein sequence ID" value="KAK9824771.1"/>
    <property type="molecule type" value="Genomic_DNA"/>
</dbReference>
<dbReference type="PANTHER" id="PTHR33432">
    <property type="entry name" value="PROTEIN EMSY-LIKE 4"/>
    <property type="match status" value="1"/>
</dbReference>
<dbReference type="AlphaFoldDB" id="A0AAW1QTC3"/>
<evidence type="ECO:0000256" key="1">
    <source>
        <dbReference type="SAM" id="MobiDB-lite"/>
    </source>
</evidence>